<name>A0A2C6L0F4_9APIC</name>
<evidence type="ECO:0000256" key="3">
    <source>
        <dbReference type="SAM" id="MobiDB-lite"/>
    </source>
</evidence>
<organism evidence="5 6">
    <name type="scientific">Cystoisospora suis</name>
    <dbReference type="NCBI Taxonomy" id="483139"/>
    <lineage>
        <taxon>Eukaryota</taxon>
        <taxon>Sar</taxon>
        <taxon>Alveolata</taxon>
        <taxon>Apicomplexa</taxon>
        <taxon>Conoidasida</taxon>
        <taxon>Coccidia</taxon>
        <taxon>Eucoccidiorida</taxon>
        <taxon>Eimeriorina</taxon>
        <taxon>Sarcocystidae</taxon>
        <taxon>Cystoisospora</taxon>
    </lineage>
</organism>
<dbReference type="Proteomes" id="UP000221165">
    <property type="component" value="Unassembled WGS sequence"/>
</dbReference>
<dbReference type="GeneID" id="94427848"/>
<feature type="region of interest" description="Disordered" evidence="3">
    <location>
        <begin position="62"/>
        <end position="82"/>
    </location>
</feature>
<feature type="region of interest" description="Disordered" evidence="3">
    <location>
        <begin position="518"/>
        <end position="543"/>
    </location>
</feature>
<dbReference type="GO" id="GO:0005737">
    <property type="term" value="C:cytoplasm"/>
    <property type="evidence" value="ECO:0007669"/>
    <property type="project" value="TreeGrafter"/>
</dbReference>
<accession>A0A2C6L0F4</accession>
<dbReference type="Pfam" id="PF26076">
    <property type="entry name" value="WHD_DDX60"/>
    <property type="match status" value="1"/>
</dbReference>
<comment type="caution">
    <text evidence="5">The sequence shown here is derived from an EMBL/GenBank/DDBJ whole genome shotgun (WGS) entry which is preliminary data.</text>
</comment>
<dbReference type="SMART" id="SM00490">
    <property type="entry name" value="HELICc"/>
    <property type="match status" value="1"/>
</dbReference>
<keyword evidence="2 5" id="KW-0547">Nucleotide-binding</keyword>
<sequence>MGVGMARRLKQLQMDKYYGTEEAAYQTRLANKKRAEQYQAALAQRELEAKLRGLSWQQREAQGIGKDDAGAGGLEDEGIPPPPIDIAEEVDEEFSFASMKAMGMNFDDVKSAIEEVKSKASSATDHDLVEGLRRGVGIYDAGLSRTYREAVDFLFRIGYLRVCICSNALALGMNMPCKTSVFAGDAFVLTPTMFKQSGGRAGRRGYDAVGSILFWEVPFNKINRLLEARLPVFSGDFPVTPMLTLRSMRLYEQLENQEDRRKEEEAQVSLQRLFLQPLFCVSADNAKPVPQSLDRLRFYTRFHFRFLCDFLQRLGLLHDGSEETGSGCGLTAWGHMAELSYERETASFFLHFMIYSGIFSEYLREAMSQRGGSVDALSFLMHVLAVCICQEPVTSGQCLRFKLKHDRVMQRVHLNGDSMKTTNEEEKDYEEGSRRGKVLVAAKASEQRALNLPSFRPFLPLLPDDVEAASQAYNDLAFSTSVRCLRGACSVLAEREGEEASFLPEEFCLPYTHVDFSPSRRLSHPRRKQEEKTEKKEEEEEKEKYMRRGASDFFILYERLIKRNVIKSPFCAVTGRTEDTNDFSCVEEIQDTVRSIFPFYPETMCAEVQCNYTWIRHWNEKKKKEVKVKVRGFNSYLLDFLTYKSFRFLTQNNEIGAGRVWYLVADLVRTLELLAKRSPPACVNDNKNNEEEEYRKKNMLPPTPSLHSVLLDLYEEVAKIFKKESA</sequence>
<feature type="domain" description="Helicase C-terminal" evidence="4">
    <location>
        <begin position="105"/>
        <end position="274"/>
    </location>
</feature>
<keyword evidence="1" id="KW-0378">Hydrolase</keyword>
<dbReference type="RefSeq" id="XP_067923388.1">
    <property type="nucleotide sequence ID" value="XM_068064637.1"/>
</dbReference>
<gene>
    <name evidence="5" type="ORF">CSUI_004446</name>
</gene>
<protein>
    <submittedName>
        <fullName evidence="5">Dead deah box helicase domain-containing protein</fullName>
    </submittedName>
</protein>
<reference evidence="5 6" key="1">
    <citation type="journal article" date="2017" name="Int. J. Parasitol.">
        <title>The genome of the protozoan parasite Cystoisospora suis and a reverse vaccinology approach to identify vaccine candidates.</title>
        <authorList>
            <person name="Palmieri N."/>
            <person name="Shrestha A."/>
            <person name="Ruttkowski B."/>
            <person name="Beck T."/>
            <person name="Vogl C."/>
            <person name="Tomley F."/>
            <person name="Blake D.P."/>
            <person name="Joachim A."/>
        </authorList>
    </citation>
    <scope>NUCLEOTIDE SEQUENCE [LARGE SCALE GENOMIC DNA]</scope>
    <source>
        <strain evidence="5 6">Wien I</strain>
    </source>
</reference>
<dbReference type="PANTHER" id="PTHR44533:SF4">
    <property type="entry name" value="DEAD_H RNA HELICASE, PUTATIVE-RELATED"/>
    <property type="match status" value="1"/>
</dbReference>
<dbReference type="EMBL" id="MIGC01002074">
    <property type="protein sequence ID" value="PHJ21708.1"/>
    <property type="molecule type" value="Genomic_DNA"/>
</dbReference>
<dbReference type="Gene3D" id="3.40.50.300">
    <property type="entry name" value="P-loop containing nucleotide triphosphate hydrolases"/>
    <property type="match status" value="1"/>
</dbReference>
<dbReference type="AlphaFoldDB" id="A0A2C6L0F4"/>
<dbReference type="InterPro" id="IPR052431">
    <property type="entry name" value="SKI2_subfamily_helicases"/>
</dbReference>
<dbReference type="PROSITE" id="PS51194">
    <property type="entry name" value="HELICASE_CTER"/>
    <property type="match status" value="1"/>
</dbReference>
<dbReference type="PANTHER" id="PTHR44533">
    <property type="entry name" value="DEAD/H RNA HELICASE, PUTATIVE-RELATED"/>
    <property type="match status" value="1"/>
</dbReference>
<feature type="compositionally biased region" description="Basic and acidic residues" evidence="3">
    <location>
        <begin position="528"/>
        <end position="543"/>
    </location>
</feature>
<dbReference type="OrthoDB" id="64767at2759"/>
<dbReference type="InterPro" id="IPR027417">
    <property type="entry name" value="P-loop_NTPase"/>
</dbReference>
<evidence type="ECO:0000313" key="6">
    <source>
        <dbReference type="Proteomes" id="UP000221165"/>
    </source>
</evidence>
<evidence type="ECO:0000313" key="5">
    <source>
        <dbReference type="EMBL" id="PHJ21708.1"/>
    </source>
</evidence>
<evidence type="ECO:0000259" key="4">
    <source>
        <dbReference type="PROSITE" id="PS51194"/>
    </source>
</evidence>
<evidence type="ECO:0000256" key="2">
    <source>
        <dbReference type="ARBA" id="ARBA00022806"/>
    </source>
</evidence>
<proteinExistence type="predicted"/>
<dbReference type="GO" id="GO:0016787">
    <property type="term" value="F:hydrolase activity"/>
    <property type="evidence" value="ECO:0007669"/>
    <property type="project" value="UniProtKB-KW"/>
</dbReference>
<dbReference type="GO" id="GO:0004386">
    <property type="term" value="F:helicase activity"/>
    <property type="evidence" value="ECO:0007669"/>
    <property type="project" value="UniProtKB-KW"/>
</dbReference>
<keyword evidence="2 5" id="KW-0067">ATP-binding</keyword>
<keyword evidence="6" id="KW-1185">Reference proteome</keyword>
<dbReference type="SUPFAM" id="SSF52540">
    <property type="entry name" value="P-loop containing nucleoside triphosphate hydrolases"/>
    <property type="match status" value="1"/>
</dbReference>
<dbReference type="VEuPathDB" id="ToxoDB:CSUI_004446"/>
<evidence type="ECO:0000256" key="1">
    <source>
        <dbReference type="ARBA" id="ARBA00022801"/>
    </source>
</evidence>
<dbReference type="InterPro" id="IPR059032">
    <property type="entry name" value="WHD_DDX60"/>
</dbReference>
<dbReference type="InterPro" id="IPR001650">
    <property type="entry name" value="Helicase_C-like"/>
</dbReference>
<keyword evidence="2 5" id="KW-0347">Helicase</keyword>